<dbReference type="Proteomes" id="UP000054408">
    <property type="component" value="Unassembled WGS sequence"/>
</dbReference>
<name>A0A0L0D3X1_THETB</name>
<dbReference type="AlphaFoldDB" id="A0A0L0D3X1"/>
<dbReference type="GO" id="GO:0016757">
    <property type="term" value="F:glycosyltransferase activity"/>
    <property type="evidence" value="ECO:0007669"/>
    <property type="project" value="UniProtKB-KW"/>
</dbReference>
<accession>A0A0L0D3X1</accession>
<reference evidence="5 6" key="1">
    <citation type="submission" date="2010-05" db="EMBL/GenBank/DDBJ databases">
        <title>The Genome Sequence of Thecamonas trahens ATCC 50062.</title>
        <authorList>
            <consortium name="The Broad Institute Genome Sequencing Platform"/>
            <person name="Russ C."/>
            <person name="Cuomo C."/>
            <person name="Shea T."/>
            <person name="Young S.K."/>
            <person name="Zeng Q."/>
            <person name="Koehrsen M."/>
            <person name="Haas B."/>
            <person name="Borodovsky M."/>
            <person name="Guigo R."/>
            <person name="Alvarado L."/>
            <person name="Berlin A."/>
            <person name="Bochicchio J."/>
            <person name="Borenstein D."/>
            <person name="Chapman S."/>
            <person name="Chen Z."/>
            <person name="Freedman E."/>
            <person name="Gellesch M."/>
            <person name="Goldberg J."/>
            <person name="Griggs A."/>
            <person name="Gujja S."/>
            <person name="Heilman E."/>
            <person name="Heiman D."/>
            <person name="Hepburn T."/>
            <person name="Howarth C."/>
            <person name="Jen D."/>
            <person name="Larson L."/>
            <person name="Mehta T."/>
            <person name="Park D."/>
            <person name="Pearson M."/>
            <person name="Roberts A."/>
            <person name="Saif S."/>
            <person name="Shenoy N."/>
            <person name="Sisk P."/>
            <person name="Stolte C."/>
            <person name="Sykes S."/>
            <person name="Thomson T."/>
            <person name="Walk T."/>
            <person name="White J."/>
            <person name="Yandava C."/>
            <person name="Burger G."/>
            <person name="Gray M.W."/>
            <person name="Holland P.W.H."/>
            <person name="King N."/>
            <person name="Lang F.B.F."/>
            <person name="Roger A.J."/>
            <person name="Ruiz-Trillo I."/>
            <person name="Lander E."/>
            <person name="Nusbaum C."/>
        </authorList>
    </citation>
    <scope>NUCLEOTIDE SEQUENCE [LARGE SCALE GENOMIC DNA]</scope>
    <source>
        <strain evidence="5 6">ATCC 50062</strain>
    </source>
</reference>
<evidence type="ECO:0000313" key="5">
    <source>
        <dbReference type="EMBL" id="KNC47057.1"/>
    </source>
</evidence>
<evidence type="ECO:0000256" key="2">
    <source>
        <dbReference type="ARBA" id="ARBA00022679"/>
    </source>
</evidence>
<dbReference type="RefSeq" id="XP_013759837.1">
    <property type="nucleotide sequence ID" value="XM_013904383.1"/>
</dbReference>
<evidence type="ECO:0000256" key="3">
    <source>
        <dbReference type="ARBA" id="ARBA00023180"/>
    </source>
</evidence>
<evidence type="ECO:0000259" key="4">
    <source>
        <dbReference type="Pfam" id="PF04577"/>
    </source>
</evidence>
<protein>
    <recommendedName>
        <fullName evidence="4">Glycosyltransferase 61 catalytic domain-containing protein</fullName>
    </recommendedName>
</protein>
<dbReference type="Pfam" id="PF04577">
    <property type="entry name" value="Glyco_transf_61"/>
    <property type="match status" value="1"/>
</dbReference>
<gene>
    <name evidence="5" type="ORF">AMSG_03481</name>
</gene>
<evidence type="ECO:0000313" key="6">
    <source>
        <dbReference type="Proteomes" id="UP000054408"/>
    </source>
</evidence>
<dbReference type="EMBL" id="GL349445">
    <property type="protein sequence ID" value="KNC47057.1"/>
    <property type="molecule type" value="Genomic_DNA"/>
</dbReference>
<keyword evidence="3" id="KW-0325">Glycoprotein</keyword>
<sequence length="469" mass="50032">MFRAPAATCSLALPMVGELGTHDIGELLSYTGFAGVSITRSVIETAGEPVSCCAVVVPEEIPHLIHENTAACLAFNVGASLATSSDCTGATVTINAQPPLSATNASNPASQRLGKVGIVEWGEGLCVDVGFSSPSCTVPDDHTLYVALDPWTDAFWHDFHNGFMRTFGTLYELDDPSLLQCDDSWPEVCRVNTTKVIVAYRVSTSPSHSAGPSLRGLLAHLADEVIAEPDPSHCYARVVAGPATALDLNAGARFTLKSTKLLSYFSRWYYYVATTLGSQSGLAVLDLERLVEPRTEHRVLIISRRGASHGRKWGPGIEDAMVAWLESSGVSVEAVDFAAMSVVEVAAAVRRATVVIGVSGAGMINMMYARPDTVLIYIYPERVFGHLDPLNSSGIYITLARMRGGQVVVVHDLSAGPDADNYLPLPIAASFFKIGFALGLGGRFPPPTLAPVPSVWDGPSADEYKYTIL</sequence>
<organism evidence="5 6">
    <name type="scientific">Thecamonas trahens ATCC 50062</name>
    <dbReference type="NCBI Taxonomy" id="461836"/>
    <lineage>
        <taxon>Eukaryota</taxon>
        <taxon>Apusozoa</taxon>
        <taxon>Apusomonadida</taxon>
        <taxon>Apusomonadidae</taxon>
        <taxon>Thecamonas</taxon>
    </lineage>
</organism>
<dbReference type="OrthoDB" id="1892506at2759"/>
<keyword evidence="1" id="KW-0328">Glycosyltransferase</keyword>
<proteinExistence type="predicted"/>
<keyword evidence="2" id="KW-0808">Transferase</keyword>
<evidence type="ECO:0000256" key="1">
    <source>
        <dbReference type="ARBA" id="ARBA00022676"/>
    </source>
</evidence>
<dbReference type="InterPro" id="IPR007657">
    <property type="entry name" value="Glycosyltransferase_61"/>
</dbReference>
<feature type="domain" description="Glycosyltransferase 61 catalytic" evidence="4">
    <location>
        <begin position="222"/>
        <end position="376"/>
    </location>
</feature>
<dbReference type="InterPro" id="IPR049625">
    <property type="entry name" value="Glyco_transf_61_cat"/>
</dbReference>
<dbReference type="eggNOG" id="ENOG502SE2C">
    <property type="taxonomic scope" value="Eukaryota"/>
</dbReference>
<dbReference type="GeneID" id="25563081"/>
<keyword evidence="6" id="KW-1185">Reference proteome</keyword>
<dbReference type="PANTHER" id="PTHR20961">
    <property type="entry name" value="GLYCOSYLTRANSFERASE"/>
    <property type="match status" value="1"/>
</dbReference>